<dbReference type="Gene3D" id="3.20.20.140">
    <property type="entry name" value="Metal-dependent hydrolases"/>
    <property type="match status" value="1"/>
</dbReference>
<organism evidence="8 9">
    <name type="scientific">Sphingobacterium hungaricum</name>
    <dbReference type="NCBI Taxonomy" id="2082723"/>
    <lineage>
        <taxon>Bacteria</taxon>
        <taxon>Pseudomonadati</taxon>
        <taxon>Bacteroidota</taxon>
        <taxon>Sphingobacteriia</taxon>
        <taxon>Sphingobacteriales</taxon>
        <taxon>Sphingobacteriaceae</taxon>
        <taxon>Sphingobacterium</taxon>
    </lineage>
</organism>
<comment type="catalytic activity">
    <reaction evidence="1 7">
        <text>D-glucuronate = D-fructuronate</text>
        <dbReference type="Rhea" id="RHEA:13049"/>
        <dbReference type="ChEBI" id="CHEBI:58720"/>
        <dbReference type="ChEBI" id="CHEBI:59863"/>
        <dbReference type="EC" id="5.3.1.12"/>
    </reaction>
</comment>
<comment type="caution">
    <text evidence="8">The sequence shown here is derived from an EMBL/GenBank/DDBJ whole genome shotgun (WGS) entry which is preliminary data.</text>
</comment>
<dbReference type="EMBL" id="PRDK01000003">
    <property type="protein sequence ID" value="MBE8713062.1"/>
    <property type="molecule type" value="Genomic_DNA"/>
</dbReference>
<dbReference type="InterPro" id="IPR032466">
    <property type="entry name" value="Metal_Hydrolase"/>
</dbReference>
<evidence type="ECO:0000313" key="8">
    <source>
        <dbReference type="EMBL" id="MBE8713062.1"/>
    </source>
</evidence>
<dbReference type="HAMAP" id="MF_00675">
    <property type="entry name" value="UxaC"/>
    <property type="match status" value="1"/>
</dbReference>
<protein>
    <recommendedName>
        <fullName evidence="5 7">Uronate isomerase</fullName>
        <ecNumber evidence="4 7">5.3.1.12</ecNumber>
    </recommendedName>
    <alternativeName>
        <fullName evidence="7">Glucuronate isomerase</fullName>
    </alternativeName>
    <alternativeName>
        <fullName evidence="7">Uronic isomerase</fullName>
    </alternativeName>
</protein>
<dbReference type="SUPFAM" id="SSF51556">
    <property type="entry name" value="Metallo-dependent hydrolases"/>
    <property type="match status" value="1"/>
</dbReference>
<evidence type="ECO:0000313" key="9">
    <source>
        <dbReference type="Proteomes" id="UP000616201"/>
    </source>
</evidence>
<evidence type="ECO:0000256" key="3">
    <source>
        <dbReference type="ARBA" id="ARBA00008397"/>
    </source>
</evidence>
<evidence type="ECO:0000256" key="5">
    <source>
        <dbReference type="ARBA" id="ARBA00020555"/>
    </source>
</evidence>
<evidence type="ECO:0000256" key="7">
    <source>
        <dbReference type="HAMAP-Rule" id="MF_00675"/>
    </source>
</evidence>
<reference evidence="8" key="1">
    <citation type="submission" date="2018-02" db="EMBL/GenBank/DDBJ databases">
        <authorList>
            <person name="Vasarhelyi B.M."/>
            <person name="Deshmukh S."/>
            <person name="Balint B."/>
            <person name="Kukolya J."/>
        </authorList>
    </citation>
    <scope>NUCLEOTIDE SEQUENCE</scope>
    <source>
        <strain evidence="8">KB22</strain>
    </source>
</reference>
<evidence type="ECO:0000256" key="1">
    <source>
        <dbReference type="ARBA" id="ARBA00001165"/>
    </source>
</evidence>
<proteinExistence type="inferred from homology"/>
<dbReference type="EC" id="5.3.1.12" evidence="4 7"/>
<dbReference type="GO" id="GO:0008880">
    <property type="term" value="F:glucuronate isomerase activity"/>
    <property type="evidence" value="ECO:0007669"/>
    <property type="project" value="UniProtKB-UniRule"/>
</dbReference>
<gene>
    <name evidence="7" type="primary">uxaC</name>
    <name evidence="8" type="ORF">C4F49_05165</name>
</gene>
<comment type="similarity">
    <text evidence="3 7">Belongs to the metallo-dependent hydrolases superfamily. Uronate isomerase family.</text>
</comment>
<dbReference type="AlphaFoldDB" id="A0A928UUP5"/>
<keyword evidence="6 7" id="KW-0413">Isomerase</keyword>
<dbReference type="Gene3D" id="1.10.2020.10">
    <property type="entry name" value="uronate isomerase, domain 2, chain A"/>
    <property type="match status" value="1"/>
</dbReference>
<dbReference type="Proteomes" id="UP000616201">
    <property type="component" value="Unassembled WGS sequence"/>
</dbReference>
<dbReference type="GO" id="GO:0042840">
    <property type="term" value="P:D-glucuronate catabolic process"/>
    <property type="evidence" value="ECO:0007669"/>
    <property type="project" value="TreeGrafter"/>
</dbReference>
<dbReference type="Pfam" id="PF02614">
    <property type="entry name" value="UxaC"/>
    <property type="match status" value="1"/>
</dbReference>
<dbReference type="PANTHER" id="PTHR30068:SF4">
    <property type="entry name" value="URONATE ISOMERASE"/>
    <property type="match status" value="1"/>
</dbReference>
<keyword evidence="9" id="KW-1185">Reference proteome</keyword>
<dbReference type="NCBIfam" id="NF002794">
    <property type="entry name" value="PRK02925.1"/>
    <property type="match status" value="1"/>
</dbReference>
<comment type="pathway">
    <text evidence="2 7">Carbohydrate metabolism; pentose and glucuronate interconversion.</text>
</comment>
<evidence type="ECO:0000256" key="4">
    <source>
        <dbReference type="ARBA" id="ARBA00012546"/>
    </source>
</evidence>
<comment type="catalytic activity">
    <reaction evidence="7">
        <text>aldehydo-D-galacturonate = keto-D-tagaturonate</text>
        <dbReference type="Rhea" id="RHEA:27702"/>
        <dbReference type="ChEBI" id="CHEBI:12952"/>
        <dbReference type="ChEBI" id="CHEBI:17886"/>
    </reaction>
</comment>
<dbReference type="RefSeq" id="WP_196935673.1">
    <property type="nucleotide sequence ID" value="NZ_MU158698.1"/>
</dbReference>
<sequence>MKSFLDDNFLLQNKFAEELYHNYAKHQPILDYHNHLIPQQVAENINFENITQAWLYGDHYKWRALRANGVPEKYITGDATDKEKFIKWAETVPFTVRNPLYHWTHLELQRYFDIHELLTAESAERIYEEASAKLRTPEFSVHGLLNRMNVEVICTTDDPTDDLRYHQEFAKQDVGFKMYPAFRPDKAMNSDDLDSFNEYIDKLAAVTDFTIESISDYLSALKSRHDFFALNGCKVSDHGLSYAYSEDFTDEEIRLIFIKIRAKRSLTEEENLQFKSAMLVYLAEWDHEKGWVQQYHLGPLRNNNTRMFEKLGPDTGWDSIGDFPQAAHLSKFLNRLDTNNQLAKTILYSINSTDNETFAAMTGNFNDGTIAGKIQFGSAWWYHDQKIGMTNQINTLSNLGLISKFVGMLTDSRSFLSFPRHEYFRRLLCNIFGEDIQNGELPDDLPWIGKIISDICYHNAKEYFNFSGKE</sequence>
<dbReference type="GO" id="GO:0019698">
    <property type="term" value="P:D-galacturonate catabolic process"/>
    <property type="evidence" value="ECO:0007669"/>
    <property type="project" value="TreeGrafter"/>
</dbReference>
<dbReference type="InterPro" id="IPR003766">
    <property type="entry name" value="Uronate_isomerase"/>
</dbReference>
<evidence type="ECO:0000256" key="6">
    <source>
        <dbReference type="ARBA" id="ARBA00023235"/>
    </source>
</evidence>
<accession>A0A928UUP5</accession>
<name>A0A928UUP5_9SPHI</name>
<evidence type="ECO:0000256" key="2">
    <source>
        <dbReference type="ARBA" id="ARBA00004892"/>
    </source>
</evidence>
<dbReference type="PANTHER" id="PTHR30068">
    <property type="entry name" value="URONATE ISOMERASE"/>
    <property type="match status" value="1"/>
</dbReference>